<protein>
    <submittedName>
        <fullName evidence="3">Photosystem I assembly protein Ycf3</fullName>
    </submittedName>
</protein>
<sequence>MMRAGSEENVMSGCRCLRLEYEYAKPGPHIRMPNDDQPEPLVPVLIDQERKEAEALFFRGNQCMQNGDDAGAEACFRQAVQLAPDFAEAHANLGLLLERTGDPENAEACYWRSIALNPAYAETHLNLGALLAQRKRFKEAELAYMQAIMLRQDSPTGWSNLGVLYACTKREVEAEQCYRTALSLDPSWSKARFNLSYLLLRQGRFDEGWECLGARNWFPAFVRQLDCPPWQGELLAGKSVLIGYEAGHGDMIQFCRYAAVLKEQGAASITLVCHPALKVLFASVAGVDSVVTLDEPLPSSGWDVWTLPMSIPRYCKTRIDTIPACIPYLHVPESLIRKWAALIPDGGLRVGLVWKGNPNFENDAERSLPSLDLLAPLGEVGGVHLCSLQKGAGEAEALQPPAGMQLTHIGSQLADFADTAAALMNFDLLICVDTAVAHLAGALGRPCWVLLPDYKTDWRWLTGRADSPWYPGVMRLFRQPAAGDWGPVVAEVAAALELWRQQKLVGAAPDKV</sequence>
<name>A0A1J5SSM4_9ZZZZ</name>
<dbReference type="AlphaFoldDB" id="A0A1J5SSM4"/>
<evidence type="ECO:0000313" key="3">
    <source>
        <dbReference type="EMBL" id="OIR11487.1"/>
    </source>
</evidence>
<dbReference type="EMBL" id="MLJW01000020">
    <property type="protein sequence ID" value="OIR11487.1"/>
    <property type="molecule type" value="Genomic_DNA"/>
</dbReference>
<dbReference type="InterPro" id="IPR052943">
    <property type="entry name" value="TMTC_O-mannosyl-trnsfr"/>
</dbReference>
<gene>
    <name evidence="3" type="primary">ycf3_3</name>
    <name evidence="3" type="ORF">GALL_69800</name>
</gene>
<dbReference type="SUPFAM" id="SSF48452">
    <property type="entry name" value="TPR-like"/>
    <property type="match status" value="1"/>
</dbReference>
<proteinExistence type="predicted"/>
<dbReference type="Pfam" id="PF13414">
    <property type="entry name" value="TPR_11"/>
    <property type="match status" value="1"/>
</dbReference>
<dbReference type="Gene3D" id="3.40.50.2000">
    <property type="entry name" value="Glycogen Phosphorylase B"/>
    <property type="match status" value="1"/>
</dbReference>
<dbReference type="Pfam" id="PF07719">
    <property type="entry name" value="TPR_2"/>
    <property type="match status" value="1"/>
</dbReference>
<evidence type="ECO:0000256" key="2">
    <source>
        <dbReference type="ARBA" id="ARBA00022803"/>
    </source>
</evidence>
<dbReference type="PANTHER" id="PTHR44809">
    <property type="match status" value="1"/>
</dbReference>
<dbReference type="PANTHER" id="PTHR44809:SF1">
    <property type="entry name" value="PROTEIN O-MANNOSYL-TRANSFERASE TMTC1"/>
    <property type="match status" value="1"/>
</dbReference>
<dbReference type="PROSITE" id="PS50005">
    <property type="entry name" value="TPR"/>
    <property type="match status" value="4"/>
</dbReference>
<evidence type="ECO:0000256" key="1">
    <source>
        <dbReference type="ARBA" id="ARBA00022737"/>
    </source>
</evidence>
<reference evidence="3" key="1">
    <citation type="submission" date="2016-10" db="EMBL/GenBank/DDBJ databases">
        <title>Sequence of Gallionella enrichment culture.</title>
        <authorList>
            <person name="Poehlein A."/>
            <person name="Muehling M."/>
            <person name="Daniel R."/>
        </authorList>
    </citation>
    <scope>NUCLEOTIDE SEQUENCE</scope>
</reference>
<comment type="caution">
    <text evidence="3">The sequence shown here is derived from an EMBL/GenBank/DDBJ whole genome shotgun (WGS) entry which is preliminary data.</text>
</comment>
<keyword evidence="1" id="KW-0677">Repeat</keyword>
<dbReference type="InterPro" id="IPR013105">
    <property type="entry name" value="TPR_2"/>
</dbReference>
<keyword evidence="2" id="KW-0802">TPR repeat</keyword>
<dbReference type="Pfam" id="PF13181">
    <property type="entry name" value="TPR_8"/>
    <property type="match status" value="1"/>
</dbReference>
<dbReference type="SUPFAM" id="SSF53756">
    <property type="entry name" value="UDP-Glycosyltransferase/glycogen phosphorylase"/>
    <property type="match status" value="1"/>
</dbReference>
<dbReference type="Gene3D" id="1.25.40.10">
    <property type="entry name" value="Tetratricopeptide repeat domain"/>
    <property type="match status" value="2"/>
</dbReference>
<dbReference type="InterPro" id="IPR019734">
    <property type="entry name" value="TPR_rpt"/>
</dbReference>
<dbReference type="SMART" id="SM00028">
    <property type="entry name" value="TPR"/>
    <property type="match status" value="4"/>
</dbReference>
<organism evidence="3">
    <name type="scientific">mine drainage metagenome</name>
    <dbReference type="NCBI Taxonomy" id="410659"/>
    <lineage>
        <taxon>unclassified sequences</taxon>
        <taxon>metagenomes</taxon>
        <taxon>ecological metagenomes</taxon>
    </lineage>
</organism>
<accession>A0A1J5SSM4</accession>
<dbReference type="InterPro" id="IPR011990">
    <property type="entry name" value="TPR-like_helical_dom_sf"/>
</dbReference>